<evidence type="ECO:0000256" key="6">
    <source>
        <dbReference type="RuleBase" id="RU000461"/>
    </source>
</evidence>
<comment type="similarity">
    <text evidence="2 6">Belongs to the cytochrome P450 family.</text>
</comment>
<protein>
    <recommendedName>
        <fullName evidence="9">Cytochrome P450</fullName>
    </recommendedName>
</protein>
<keyword evidence="3 5" id="KW-0479">Metal-binding</keyword>
<comment type="cofactor">
    <cofactor evidence="1 5">
        <name>heme</name>
        <dbReference type="ChEBI" id="CHEBI:30413"/>
    </cofactor>
</comment>
<evidence type="ECO:0000256" key="3">
    <source>
        <dbReference type="ARBA" id="ARBA00022723"/>
    </source>
</evidence>
<dbReference type="AlphaFoldDB" id="A0A9N9L6V8"/>
<keyword evidence="5 6" id="KW-0349">Heme</keyword>
<evidence type="ECO:0000256" key="2">
    <source>
        <dbReference type="ARBA" id="ARBA00010617"/>
    </source>
</evidence>
<dbReference type="InterPro" id="IPR001128">
    <property type="entry name" value="Cyt_P450"/>
</dbReference>
<dbReference type="Proteomes" id="UP000696280">
    <property type="component" value="Unassembled WGS sequence"/>
</dbReference>
<keyword evidence="6" id="KW-0503">Monooxygenase</keyword>
<dbReference type="InterPro" id="IPR036396">
    <property type="entry name" value="Cyt_P450_sf"/>
</dbReference>
<dbReference type="CDD" id="cd11070">
    <property type="entry name" value="CYP56-like"/>
    <property type="match status" value="1"/>
</dbReference>
<dbReference type="OrthoDB" id="1470350at2759"/>
<name>A0A9N9L6V8_9HELO</name>
<dbReference type="InterPro" id="IPR002403">
    <property type="entry name" value="Cyt_P450_E_grp-IV"/>
</dbReference>
<dbReference type="GO" id="GO:0016705">
    <property type="term" value="F:oxidoreductase activity, acting on paired donors, with incorporation or reduction of molecular oxygen"/>
    <property type="evidence" value="ECO:0007669"/>
    <property type="project" value="InterPro"/>
</dbReference>
<dbReference type="GO" id="GO:0020037">
    <property type="term" value="F:heme binding"/>
    <property type="evidence" value="ECO:0007669"/>
    <property type="project" value="InterPro"/>
</dbReference>
<dbReference type="PRINTS" id="PR00385">
    <property type="entry name" value="P450"/>
</dbReference>
<evidence type="ECO:0000313" key="8">
    <source>
        <dbReference type="Proteomes" id="UP000696280"/>
    </source>
</evidence>
<keyword evidence="4 5" id="KW-0408">Iron</keyword>
<dbReference type="PRINTS" id="PR00465">
    <property type="entry name" value="EP450IV"/>
</dbReference>
<feature type="binding site" description="axial binding residue" evidence="5">
    <location>
        <position position="444"/>
    </location>
    <ligand>
        <name>heme</name>
        <dbReference type="ChEBI" id="CHEBI:30413"/>
    </ligand>
    <ligandPart>
        <name>Fe</name>
        <dbReference type="ChEBI" id="CHEBI:18248"/>
    </ligandPart>
</feature>
<dbReference type="GO" id="GO:0004497">
    <property type="term" value="F:monooxygenase activity"/>
    <property type="evidence" value="ECO:0007669"/>
    <property type="project" value="UniProtKB-KW"/>
</dbReference>
<reference evidence="7" key="1">
    <citation type="submission" date="2021-07" db="EMBL/GenBank/DDBJ databases">
        <authorList>
            <person name="Durling M."/>
        </authorList>
    </citation>
    <scope>NUCLEOTIDE SEQUENCE</scope>
</reference>
<dbReference type="PANTHER" id="PTHR24305">
    <property type="entry name" value="CYTOCHROME P450"/>
    <property type="match status" value="1"/>
</dbReference>
<gene>
    <name evidence="7" type="ORF">HYFRA_00013377</name>
</gene>
<keyword evidence="6" id="KW-0560">Oxidoreductase</keyword>
<evidence type="ECO:0000256" key="1">
    <source>
        <dbReference type="ARBA" id="ARBA00001971"/>
    </source>
</evidence>
<accession>A0A9N9L6V8</accession>
<comment type="caution">
    <text evidence="7">The sequence shown here is derived from an EMBL/GenBank/DDBJ whole genome shotgun (WGS) entry which is preliminary data.</text>
</comment>
<evidence type="ECO:0000256" key="4">
    <source>
        <dbReference type="ARBA" id="ARBA00023004"/>
    </source>
</evidence>
<dbReference type="InterPro" id="IPR050121">
    <property type="entry name" value="Cytochrome_P450_monoxygenase"/>
</dbReference>
<sequence length="505" mass="57145">MSFIFCFQAALGLIFLCCAFVYYFVCLPPKHPQNIPAIPFWVVLIPFFKDVDQRDTYHKYLEKPLTEYGAVKIFFGARWNIIVQDSAYLAEMFRDEEVFQKTGNQKKIPHAVVAQFLGDNIISARGENHKLYKSIIRPGLQRNFDSELELLFSNAALLCKLLGDSQRAVGRNGIPVQGLLQRYTIANVSQCLLQTDFQTLSDPNAKLNALQSAVKGQIFQPIFMNFPFLDRLPIPSRVKARELVESFSQELDRTLSKSHGGSTPSLNSDKLGIRLLAARNEGLINDKQLHDNLNVTFVAGQENPQLLLTSIMYLLAKYPHIQNRVRAETSHIDLNTATVADLTEIPYLTSTIYEALRLFPPISQLINRRTSTPVLLGSKIIIPENTFVGYNAYSTNRSSRTWGPDANECVPERWGITSEEISKRYRKATARAEFISFHGGSRACLGEKFAMLETRVSILCLVRGFEWGLDPEWIERMTPAGPLYPRALKLVLRAREKTVGEKGDF</sequence>
<dbReference type="PROSITE" id="PS00086">
    <property type="entry name" value="CYTOCHROME_P450"/>
    <property type="match status" value="1"/>
</dbReference>
<keyword evidence="8" id="KW-1185">Reference proteome</keyword>
<evidence type="ECO:0000256" key="5">
    <source>
        <dbReference type="PIRSR" id="PIRSR602403-1"/>
    </source>
</evidence>
<dbReference type="GO" id="GO:0005506">
    <property type="term" value="F:iron ion binding"/>
    <property type="evidence" value="ECO:0007669"/>
    <property type="project" value="InterPro"/>
</dbReference>
<dbReference type="EMBL" id="CAJVRL010000100">
    <property type="protein sequence ID" value="CAG8960554.1"/>
    <property type="molecule type" value="Genomic_DNA"/>
</dbReference>
<dbReference type="PANTHER" id="PTHR24305:SF223">
    <property type="entry name" value="CYTOCHROME P450-DIT2"/>
    <property type="match status" value="1"/>
</dbReference>
<organism evidence="7 8">
    <name type="scientific">Hymenoscyphus fraxineus</name>
    <dbReference type="NCBI Taxonomy" id="746836"/>
    <lineage>
        <taxon>Eukaryota</taxon>
        <taxon>Fungi</taxon>
        <taxon>Dikarya</taxon>
        <taxon>Ascomycota</taxon>
        <taxon>Pezizomycotina</taxon>
        <taxon>Leotiomycetes</taxon>
        <taxon>Helotiales</taxon>
        <taxon>Helotiaceae</taxon>
        <taxon>Hymenoscyphus</taxon>
    </lineage>
</organism>
<dbReference type="Gene3D" id="1.10.630.10">
    <property type="entry name" value="Cytochrome P450"/>
    <property type="match status" value="1"/>
</dbReference>
<dbReference type="InterPro" id="IPR017972">
    <property type="entry name" value="Cyt_P450_CS"/>
</dbReference>
<dbReference type="Pfam" id="PF00067">
    <property type="entry name" value="p450"/>
    <property type="match status" value="1"/>
</dbReference>
<evidence type="ECO:0000313" key="7">
    <source>
        <dbReference type="EMBL" id="CAG8960554.1"/>
    </source>
</evidence>
<evidence type="ECO:0008006" key="9">
    <source>
        <dbReference type="Google" id="ProtNLM"/>
    </source>
</evidence>
<proteinExistence type="inferred from homology"/>
<dbReference type="SUPFAM" id="SSF48264">
    <property type="entry name" value="Cytochrome P450"/>
    <property type="match status" value="1"/>
</dbReference>